<keyword evidence="10" id="KW-1185">Reference proteome</keyword>
<evidence type="ECO:0000256" key="3">
    <source>
        <dbReference type="ARBA" id="ARBA00023001"/>
    </source>
</evidence>
<accession>A0A1Z4LW47</accession>
<dbReference type="InterPro" id="IPR018087">
    <property type="entry name" value="Glyco_hydro_5_CS"/>
</dbReference>
<dbReference type="PROSITE" id="PS00659">
    <property type="entry name" value="GLYCOSYL_HYDROL_F5"/>
    <property type="match status" value="1"/>
</dbReference>
<keyword evidence="3 7" id="KW-0136">Cellulose degradation</keyword>
<evidence type="ECO:0000256" key="4">
    <source>
        <dbReference type="ARBA" id="ARBA00023277"/>
    </source>
</evidence>
<evidence type="ECO:0000256" key="6">
    <source>
        <dbReference type="ARBA" id="ARBA00023326"/>
    </source>
</evidence>
<feature type="domain" description="CBM2" evidence="8">
    <location>
        <begin position="445"/>
        <end position="564"/>
    </location>
</feature>
<organism evidence="9 10">
    <name type="scientific">Calothrix parasitica NIES-267</name>
    <dbReference type="NCBI Taxonomy" id="1973488"/>
    <lineage>
        <taxon>Bacteria</taxon>
        <taxon>Bacillati</taxon>
        <taxon>Cyanobacteriota</taxon>
        <taxon>Cyanophyceae</taxon>
        <taxon>Nostocales</taxon>
        <taxon>Calotrichaceae</taxon>
        <taxon>Calothrix</taxon>
    </lineage>
</organism>
<reference evidence="9 10" key="1">
    <citation type="submission" date="2017-06" db="EMBL/GenBank/DDBJ databases">
        <title>Genome sequencing of cyanobaciteial culture collection at National Institute for Environmental Studies (NIES).</title>
        <authorList>
            <person name="Hirose Y."/>
            <person name="Shimura Y."/>
            <person name="Fujisawa T."/>
            <person name="Nakamura Y."/>
            <person name="Kawachi M."/>
        </authorList>
    </citation>
    <scope>NUCLEOTIDE SEQUENCE [LARGE SCALE GENOMIC DNA]</scope>
    <source>
        <strain evidence="9 10">NIES-267</strain>
    </source>
</reference>
<keyword evidence="6 7" id="KW-0624">Polysaccharide degradation</keyword>
<evidence type="ECO:0000256" key="2">
    <source>
        <dbReference type="ARBA" id="ARBA00022801"/>
    </source>
</evidence>
<keyword evidence="5 7" id="KW-0326">Glycosidase</keyword>
<proteinExistence type="inferred from homology"/>
<evidence type="ECO:0000256" key="1">
    <source>
        <dbReference type="ARBA" id="ARBA00000966"/>
    </source>
</evidence>
<dbReference type="Gene3D" id="3.20.20.80">
    <property type="entry name" value="Glycosidases"/>
    <property type="match status" value="1"/>
</dbReference>
<dbReference type="EC" id="3.2.1.4" evidence="7"/>
<dbReference type="InterPro" id="IPR017853">
    <property type="entry name" value="GH"/>
</dbReference>
<dbReference type="Pfam" id="PF00553">
    <property type="entry name" value="CBM_2"/>
    <property type="match status" value="1"/>
</dbReference>
<dbReference type="GO" id="GO:0008810">
    <property type="term" value="F:cellulase activity"/>
    <property type="evidence" value="ECO:0007669"/>
    <property type="project" value="UniProtKB-EC"/>
</dbReference>
<dbReference type="InterPro" id="IPR008965">
    <property type="entry name" value="CBM2/CBM3_carb-bd_dom_sf"/>
</dbReference>
<dbReference type="Proteomes" id="UP000218418">
    <property type="component" value="Chromosome"/>
</dbReference>
<protein>
    <recommendedName>
        <fullName evidence="7">Endoglucanase</fullName>
        <ecNumber evidence="7">3.2.1.4</ecNumber>
    </recommendedName>
</protein>
<dbReference type="PANTHER" id="PTHR35923:SF2">
    <property type="entry name" value="ENDOGLUCANASE"/>
    <property type="match status" value="1"/>
</dbReference>
<dbReference type="EMBL" id="AP018227">
    <property type="protein sequence ID" value="BAY85477.1"/>
    <property type="molecule type" value="Genomic_DNA"/>
</dbReference>
<dbReference type="InterPro" id="IPR001919">
    <property type="entry name" value="CBD2"/>
</dbReference>
<dbReference type="InterPro" id="IPR012291">
    <property type="entry name" value="CBM2_carb-bd_dom_sf"/>
</dbReference>
<dbReference type="SUPFAM" id="SSF51445">
    <property type="entry name" value="(Trans)glycosidases"/>
    <property type="match status" value="1"/>
</dbReference>
<dbReference type="SUPFAM" id="SSF49384">
    <property type="entry name" value="Carbohydrate-binding domain"/>
    <property type="match status" value="1"/>
</dbReference>
<evidence type="ECO:0000256" key="5">
    <source>
        <dbReference type="ARBA" id="ARBA00023295"/>
    </source>
</evidence>
<sequence length="564" mass="65010">MRIYPIFLFLIKILKKNLIDLLWILSPSFFHASKHDNQKYPNKSKFHHQLLIFLITLIICLNNNFAGANNTIQLPLYTRGAKIIDAKGNKVLLRGVNWFGMETETHTPHGLWKRDYQEMLMQIKSLGYNMIRLPYSVQALRSSEISGIDFSIGKNRELEGKTPIEIMDAIVEEAQRQDLLILLDSHRLNDKRIPELWYGDGYTEADWINTWLQLAERYKKQTNVIGADLKNEPHGKASWGTDDLATDWRLAAERAGNAIGKINPDWLIVVEGVENNVPGQYLKHHWQGGNLEGVLRYPVRLSTRNKLVYSPHEYGPGVYDQPYFSDSDFPQNLLPRWQIGFHYISSQNRAPIFVGEFGGRLVDNREAIWMSKFVNYIDQKNLSFAYWSWNPNSEDTGGILQDDWKSIDQQKQQIVSQLLPVKFTAKVPTTVPATEKPQTSNFTSGISTETGLKVNTNIYTDWETGFCTSFRITNNSSETVKNWQLKFKMNQAKINNSWNANFKRQKTQYTVNPLDWGQTIKPNQVREIGFCADKLGADYSPQQVELRVVEQREKKNKIKSLPSS</sequence>
<evidence type="ECO:0000313" key="9">
    <source>
        <dbReference type="EMBL" id="BAY85477.1"/>
    </source>
</evidence>
<comment type="similarity">
    <text evidence="7">Belongs to the glycosyl hydrolase 5 (cellulase A) family.</text>
</comment>
<evidence type="ECO:0000256" key="7">
    <source>
        <dbReference type="RuleBase" id="RU361153"/>
    </source>
</evidence>
<evidence type="ECO:0000313" key="10">
    <source>
        <dbReference type="Proteomes" id="UP000218418"/>
    </source>
</evidence>
<dbReference type="GO" id="GO:0030245">
    <property type="term" value="P:cellulose catabolic process"/>
    <property type="evidence" value="ECO:0007669"/>
    <property type="project" value="UniProtKB-KW"/>
</dbReference>
<dbReference type="OrthoDB" id="9800475at2"/>
<name>A0A1Z4LW47_9CYAN</name>
<keyword evidence="4 7" id="KW-0119">Carbohydrate metabolism</keyword>
<dbReference type="AlphaFoldDB" id="A0A1Z4LW47"/>
<dbReference type="PROSITE" id="PS51173">
    <property type="entry name" value="CBM2"/>
    <property type="match status" value="1"/>
</dbReference>
<keyword evidence="2 7" id="KW-0378">Hydrolase</keyword>
<comment type="catalytic activity">
    <reaction evidence="1 7">
        <text>Endohydrolysis of (1-&gt;4)-beta-D-glucosidic linkages in cellulose, lichenin and cereal beta-D-glucans.</text>
        <dbReference type="EC" id="3.2.1.4"/>
    </reaction>
</comment>
<dbReference type="PANTHER" id="PTHR35923">
    <property type="entry name" value="MAJOR EXTRACELLULAR ENDOGLUCANASE"/>
    <property type="match status" value="1"/>
</dbReference>
<dbReference type="GO" id="GO:0030247">
    <property type="term" value="F:polysaccharide binding"/>
    <property type="evidence" value="ECO:0007669"/>
    <property type="project" value="UniProtKB-UniRule"/>
</dbReference>
<dbReference type="Gene3D" id="2.60.40.290">
    <property type="match status" value="1"/>
</dbReference>
<gene>
    <name evidence="9" type="ORF">NIES267_49770</name>
</gene>
<dbReference type="InterPro" id="IPR001547">
    <property type="entry name" value="Glyco_hydro_5"/>
</dbReference>
<evidence type="ECO:0000259" key="8">
    <source>
        <dbReference type="PROSITE" id="PS51173"/>
    </source>
</evidence>
<dbReference type="SMART" id="SM00637">
    <property type="entry name" value="CBD_II"/>
    <property type="match status" value="1"/>
</dbReference>
<dbReference type="Pfam" id="PF00150">
    <property type="entry name" value="Cellulase"/>
    <property type="match status" value="1"/>
</dbReference>